<proteinExistence type="predicted"/>
<protein>
    <submittedName>
        <fullName evidence="1">Uncharacterized protein</fullName>
    </submittedName>
</protein>
<organism evidence="1">
    <name type="scientific">Anguilla anguilla</name>
    <name type="common">European freshwater eel</name>
    <name type="synonym">Muraena anguilla</name>
    <dbReference type="NCBI Taxonomy" id="7936"/>
    <lineage>
        <taxon>Eukaryota</taxon>
        <taxon>Metazoa</taxon>
        <taxon>Chordata</taxon>
        <taxon>Craniata</taxon>
        <taxon>Vertebrata</taxon>
        <taxon>Euteleostomi</taxon>
        <taxon>Actinopterygii</taxon>
        <taxon>Neopterygii</taxon>
        <taxon>Teleostei</taxon>
        <taxon>Anguilliformes</taxon>
        <taxon>Anguillidae</taxon>
        <taxon>Anguilla</taxon>
    </lineage>
</organism>
<reference evidence="1" key="2">
    <citation type="journal article" date="2015" name="Fish Shellfish Immunol.">
        <title>Early steps in the European eel (Anguilla anguilla)-Vibrio vulnificus interaction in the gills: Role of the RtxA13 toxin.</title>
        <authorList>
            <person name="Callol A."/>
            <person name="Pajuelo D."/>
            <person name="Ebbesson L."/>
            <person name="Teles M."/>
            <person name="MacKenzie S."/>
            <person name="Amaro C."/>
        </authorList>
    </citation>
    <scope>NUCLEOTIDE SEQUENCE</scope>
</reference>
<reference evidence="1" key="1">
    <citation type="submission" date="2014-11" db="EMBL/GenBank/DDBJ databases">
        <authorList>
            <person name="Amaro Gonzalez C."/>
        </authorList>
    </citation>
    <scope>NUCLEOTIDE SEQUENCE</scope>
</reference>
<evidence type="ECO:0000313" key="1">
    <source>
        <dbReference type="EMBL" id="JAH17474.1"/>
    </source>
</evidence>
<accession>A0A0E9QL27</accession>
<name>A0A0E9QL27_ANGAN</name>
<dbReference type="AlphaFoldDB" id="A0A0E9QL27"/>
<dbReference type="EMBL" id="GBXM01091103">
    <property type="protein sequence ID" value="JAH17474.1"/>
    <property type="molecule type" value="Transcribed_RNA"/>
</dbReference>
<sequence length="64" mass="7820">MVCTTKKYLKFLLQLFLQFVAKYKSKHNLLSYKPYVFIQYTRQTCPVRLNGLTAMYYWHNYILS</sequence>